<keyword evidence="1" id="KW-0812">Transmembrane</keyword>
<dbReference type="EMBL" id="JAKKPZ010000184">
    <property type="protein sequence ID" value="KAI1699306.1"/>
    <property type="molecule type" value="Genomic_DNA"/>
</dbReference>
<feature type="transmembrane region" description="Helical" evidence="1">
    <location>
        <begin position="112"/>
        <end position="130"/>
    </location>
</feature>
<keyword evidence="2" id="KW-0732">Signal</keyword>
<feature type="chain" id="PRO_5042170800" evidence="2">
    <location>
        <begin position="19"/>
        <end position="229"/>
    </location>
</feature>
<evidence type="ECO:0000256" key="2">
    <source>
        <dbReference type="SAM" id="SignalP"/>
    </source>
</evidence>
<evidence type="ECO:0000256" key="1">
    <source>
        <dbReference type="SAM" id="Phobius"/>
    </source>
</evidence>
<evidence type="ECO:0000313" key="3">
    <source>
        <dbReference type="EMBL" id="KAI1699306.1"/>
    </source>
</evidence>
<organism evidence="3 4">
    <name type="scientific">Ditylenchus destructor</name>
    <dbReference type="NCBI Taxonomy" id="166010"/>
    <lineage>
        <taxon>Eukaryota</taxon>
        <taxon>Metazoa</taxon>
        <taxon>Ecdysozoa</taxon>
        <taxon>Nematoda</taxon>
        <taxon>Chromadorea</taxon>
        <taxon>Rhabditida</taxon>
        <taxon>Tylenchina</taxon>
        <taxon>Tylenchomorpha</taxon>
        <taxon>Sphaerularioidea</taxon>
        <taxon>Anguinidae</taxon>
        <taxon>Anguininae</taxon>
        <taxon>Ditylenchus</taxon>
    </lineage>
</organism>
<comment type="caution">
    <text evidence="3">The sequence shown here is derived from an EMBL/GenBank/DDBJ whole genome shotgun (WGS) entry which is preliminary data.</text>
</comment>
<proteinExistence type="predicted"/>
<keyword evidence="4" id="KW-1185">Reference proteome</keyword>
<dbReference type="InterPro" id="IPR019421">
    <property type="entry name" value="7TM_GPCR_serpentine_rcpt_Srd"/>
</dbReference>
<dbReference type="Proteomes" id="UP001201812">
    <property type="component" value="Unassembled WGS sequence"/>
</dbReference>
<feature type="transmembrane region" description="Helical" evidence="1">
    <location>
        <begin position="25"/>
        <end position="43"/>
    </location>
</feature>
<accession>A0AAD4QVU1</accession>
<reference evidence="3" key="1">
    <citation type="submission" date="2022-01" db="EMBL/GenBank/DDBJ databases">
        <title>Genome Sequence Resource for Two Populations of Ditylenchus destructor, the Migratory Endoparasitic Phytonematode.</title>
        <authorList>
            <person name="Zhang H."/>
            <person name="Lin R."/>
            <person name="Xie B."/>
        </authorList>
    </citation>
    <scope>NUCLEOTIDE SEQUENCE</scope>
    <source>
        <strain evidence="3">BazhouSP</strain>
    </source>
</reference>
<dbReference type="AlphaFoldDB" id="A0AAD4QVU1"/>
<keyword evidence="1" id="KW-0472">Membrane</keyword>
<feature type="transmembrane region" description="Helical" evidence="1">
    <location>
        <begin position="79"/>
        <end position="100"/>
    </location>
</feature>
<name>A0AAD4QVU1_9BILA</name>
<dbReference type="Pfam" id="PF10317">
    <property type="entry name" value="7TM_GPCR_Srd"/>
    <property type="match status" value="1"/>
</dbReference>
<evidence type="ECO:0000313" key="4">
    <source>
        <dbReference type="Proteomes" id="UP001201812"/>
    </source>
</evidence>
<sequence>MILNALLIVLIFKNESLSDKGYKPIILQICITDMLNLIIFAFYMPAYTRLGNDTIFYTLGFFNDLFENAPLFTQIIHRIWFFFLFLFLFSPSVQFLYRYLILCRDWKPSYRLYMGLCSPVYLFLLSFSILHNSGTVFVSRTFNAVYRDYIFSDNPANVDLLFLGDFSSAVSQNAFKIVFAGLDEELTEFRETNKTSGEKLELKKGLPTEYQSRKKYLNERSYTLERFSI</sequence>
<protein>
    <submittedName>
        <fullName evidence="3">Serpentine type 7TM GPCR chemoreceptor srd domain-containing protein</fullName>
    </submittedName>
</protein>
<feature type="signal peptide" evidence="2">
    <location>
        <begin position="1"/>
        <end position="18"/>
    </location>
</feature>
<keyword evidence="1" id="KW-1133">Transmembrane helix</keyword>
<gene>
    <name evidence="3" type="ORF">DdX_17393</name>
</gene>